<dbReference type="OMA" id="WIACSKV"/>
<sequence>MIPTVEKCTSEGREKHTVVADLDGTLLRNRNSFPYFALVAFDVSGVLRLLFLLLVLPLAGILHYLVSESAGIQVIIFTTFVGMKVSDIESAARAVLPKFYSEDLHPESWRVFSSCGKRCVLTASPRIMLEAFLKDYIGVDIVLGTEIETYKGRATGFVKSQEFLLGRKRLSFSERRLEKLSLRLDWVIAILIFLL</sequence>
<comment type="similarity">
    <text evidence="2">Belongs to the GPAT/DAPAT family.</text>
</comment>
<dbReference type="Gramene" id="OIT20458">
    <property type="protein sequence ID" value="OIT20458"/>
    <property type="gene ID" value="A4A49_37726"/>
</dbReference>
<protein>
    <submittedName>
        <fullName evidence="9">Glycerol-3-phosphate 2-o-acyltransferase 6</fullName>
    </submittedName>
</protein>
<dbReference type="AlphaFoldDB" id="A0A1J6JRT7"/>
<dbReference type="Proteomes" id="UP000187609">
    <property type="component" value="Unassembled WGS sequence"/>
</dbReference>
<evidence type="ECO:0000256" key="4">
    <source>
        <dbReference type="ARBA" id="ARBA00022692"/>
    </source>
</evidence>
<reference evidence="9" key="1">
    <citation type="submission" date="2016-11" db="EMBL/GenBank/DDBJ databases">
        <title>The genome of Nicotiana attenuata.</title>
        <authorList>
            <person name="Xu S."/>
            <person name="Brockmoeller T."/>
            <person name="Gaquerel E."/>
            <person name="Navarro A."/>
            <person name="Kuhl H."/>
            <person name="Gase K."/>
            <person name="Ling Z."/>
            <person name="Zhou W."/>
            <person name="Kreitzer C."/>
            <person name="Stanke M."/>
            <person name="Tang H."/>
            <person name="Lyons E."/>
            <person name="Pandey P."/>
            <person name="Pandey S.P."/>
            <person name="Timmermann B."/>
            <person name="Baldwin I.T."/>
        </authorList>
    </citation>
    <scope>NUCLEOTIDE SEQUENCE [LARGE SCALE GENOMIC DNA]</scope>
    <source>
        <strain evidence="9">UT</strain>
    </source>
</reference>
<accession>A0A1J6JRT7</accession>
<gene>
    <name evidence="9" type="primary">GPAT6_4</name>
    <name evidence="9" type="ORF">A4A49_37726</name>
</gene>
<dbReference type="EMBL" id="MJEQ01005263">
    <property type="protein sequence ID" value="OIT20458.1"/>
    <property type="molecule type" value="Genomic_DNA"/>
</dbReference>
<dbReference type="PANTHER" id="PTHR15486">
    <property type="entry name" value="ANCIENT UBIQUITOUS PROTEIN"/>
    <property type="match status" value="1"/>
</dbReference>
<keyword evidence="10" id="KW-1185">Reference proteome</keyword>
<evidence type="ECO:0000313" key="10">
    <source>
        <dbReference type="Proteomes" id="UP000187609"/>
    </source>
</evidence>
<dbReference type="Gene3D" id="3.40.50.1000">
    <property type="entry name" value="HAD superfamily/HAD-like"/>
    <property type="match status" value="1"/>
</dbReference>
<dbReference type="InterPro" id="IPR056462">
    <property type="entry name" value="HAD_RAM2/GPAT1-8"/>
</dbReference>
<dbReference type="Pfam" id="PF23270">
    <property type="entry name" value="HAD_RAM2_N"/>
    <property type="match status" value="1"/>
</dbReference>
<dbReference type="InterPro" id="IPR023214">
    <property type="entry name" value="HAD_sf"/>
</dbReference>
<dbReference type="GO" id="GO:0016791">
    <property type="term" value="F:phosphatase activity"/>
    <property type="evidence" value="ECO:0007669"/>
    <property type="project" value="TreeGrafter"/>
</dbReference>
<dbReference type="SUPFAM" id="SSF56784">
    <property type="entry name" value="HAD-like"/>
    <property type="match status" value="1"/>
</dbReference>
<comment type="subcellular location">
    <subcellularLocation>
        <location evidence="1">Membrane</location>
    </subcellularLocation>
</comment>
<keyword evidence="5" id="KW-1133">Transmembrane helix</keyword>
<keyword evidence="4" id="KW-0812">Transmembrane</keyword>
<dbReference type="GO" id="GO:0016020">
    <property type="term" value="C:membrane"/>
    <property type="evidence" value="ECO:0007669"/>
    <property type="project" value="UniProtKB-SubCell"/>
</dbReference>
<evidence type="ECO:0000256" key="2">
    <source>
        <dbReference type="ARBA" id="ARBA00007937"/>
    </source>
</evidence>
<evidence type="ECO:0000256" key="1">
    <source>
        <dbReference type="ARBA" id="ARBA00004370"/>
    </source>
</evidence>
<evidence type="ECO:0000313" key="9">
    <source>
        <dbReference type="EMBL" id="OIT20458.1"/>
    </source>
</evidence>
<evidence type="ECO:0000256" key="7">
    <source>
        <dbReference type="ARBA" id="ARBA00023315"/>
    </source>
</evidence>
<name>A0A1J6JRT7_NICAT</name>
<dbReference type="PANTHER" id="PTHR15486:SF67">
    <property type="entry name" value="GLYCEROL-3-PHOSPHATE 2-O-ACYLTRANSFERASE 6-LIKE"/>
    <property type="match status" value="1"/>
</dbReference>
<feature type="domain" description="Glycerol-3-phosphate acyltransferase RAM2/GPAT1-8 HAD-like" evidence="8">
    <location>
        <begin position="17"/>
        <end position="173"/>
    </location>
</feature>
<keyword evidence="3" id="KW-0808">Transferase</keyword>
<dbReference type="GO" id="GO:0090447">
    <property type="term" value="F:glycerol-3-phosphate 2-O-acyltransferase activity"/>
    <property type="evidence" value="ECO:0007669"/>
    <property type="project" value="TreeGrafter"/>
</dbReference>
<dbReference type="STRING" id="49451.A0A1J6JRT7"/>
<evidence type="ECO:0000256" key="5">
    <source>
        <dbReference type="ARBA" id="ARBA00022989"/>
    </source>
</evidence>
<dbReference type="Gene3D" id="1.20.1440.100">
    <property type="entry name" value="SG protein - dephosphorylation function"/>
    <property type="match status" value="1"/>
</dbReference>
<keyword evidence="6" id="KW-0472">Membrane</keyword>
<proteinExistence type="inferred from homology"/>
<dbReference type="GO" id="GO:0010143">
    <property type="term" value="P:cutin biosynthetic process"/>
    <property type="evidence" value="ECO:0007669"/>
    <property type="project" value="TreeGrafter"/>
</dbReference>
<dbReference type="InterPro" id="IPR036412">
    <property type="entry name" value="HAD-like_sf"/>
</dbReference>
<evidence type="ECO:0000256" key="3">
    <source>
        <dbReference type="ARBA" id="ARBA00022679"/>
    </source>
</evidence>
<evidence type="ECO:0000259" key="8">
    <source>
        <dbReference type="Pfam" id="PF23270"/>
    </source>
</evidence>
<comment type="caution">
    <text evidence="9">The sequence shown here is derived from an EMBL/GenBank/DDBJ whole genome shotgun (WGS) entry which is preliminary data.</text>
</comment>
<organism evidence="9 10">
    <name type="scientific">Nicotiana attenuata</name>
    <name type="common">Coyote tobacco</name>
    <dbReference type="NCBI Taxonomy" id="49451"/>
    <lineage>
        <taxon>Eukaryota</taxon>
        <taxon>Viridiplantae</taxon>
        <taxon>Streptophyta</taxon>
        <taxon>Embryophyta</taxon>
        <taxon>Tracheophyta</taxon>
        <taxon>Spermatophyta</taxon>
        <taxon>Magnoliopsida</taxon>
        <taxon>eudicotyledons</taxon>
        <taxon>Gunneridae</taxon>
        <taxon>Pentapetalae</taxon>
        <taxon>asterids</taxon>
        <taxon>lamiids</taxon>
        <taxon>Solanales</taxon>
        <taxon>Solanaceae</taxon>
        <taxon>Nicotianoideae</taxon>
        <taxon>Nicotianeae</taxon>
        <taxon>Nicotiana</taxon>
    </lineage>
</organism>
<evidence type="ECO:0000256" key="6">
    <source>
        <dbReference type="ARBA" id="ARBA00023136"/>
    </source>
</evidence>
<keyword evidence="7" id="KW-0012">Acyltransferase</keyword>